<dbReference type="PANTHER" id="PTHR43390">
    <property type="entry name" value="SIGNAL PEPTIDASE I"/>
    <property type="match status" value="1"/>
</dbReference>
<comment type="similarity">
    <text evidence="2 7">Belongs to the peptidase S26 family.</text>
</comment>
<dbReference type="PANTHER" id="PTHR43390:SF1">
    <property type="entry name" value="CHLOROPLAST PROCESSING PEPTIDASE"/>
    <property type="match status" value="1"/>
</dbReference>
<feature type="transmembrane region" description="Helical" evidence="7">
    <location>
        <begin position="29"/>
        <end position="48"/>
    </location>
</feature>
<keyword evidence="7" id="KW-1133">Transmembrane helix</keyword>
<dbReference type="InterPro" id="IPR036286">
    <property type="entry name" value="LexA/Signal_pep-like_sf"/>
</dbReference>
<keyword evidence="7" id="KW-0812">Transmembrane</keyword>
<dbReference type="SUPFAM" id="SSF51306">
    <property type="entry name" value="LexA/Signal peptidase"/>
    <property type="match status" value="1"/>
</dbReference>
<feature type="active site" evidence="6">
    <location>
        <position position="57"/>
    </location>
</feature>
<keyword evidence="7" id="KW-0472">Membrane</keyword>
<dbReference type="PRINTS" id="PR00727">
    <property type="entry name" value="LEADERPTASE"/>
</dbReference>
<organism evidence="9 10">
    <name type="scientific">Granulicella arctica</name>
    <dbReference type="NCBI Taxonomy" id="940613"/>
    <lineage>
        <taxon>Bacteria</taxon>
        <taxon>Pseudomonadati</taxon>
        <taxon>Acidobacteriota</taxon>
        <taxon>Terriglobia</taxon>
        <taxon>Terriglobales</taxon>
        <taxon>Acidobacteriaceae</taxon>
        <taxon>Granulicella</taxon>
    </lineage>
</organism>
<dbReference type="InterPro" id="IPR019757">
    <property type="entry name" value="Pept_S26A_signal_pept_1_Lys-AS"/>
</dbReference>
<dbReference type="Pfam" id="PF10502">
    <property type="entry name" value="Peptidase_S26"/>
    <property type="match status" value="1"/>
</dbReference>
<dbReference type="GO" id="GO:0016020">
    <property type="term" value="C:membrane"/>
    <property type="evidence" value="ECO:0007669"/>
    <property type="project" value="UniProtKB-SubCell"/>
</dbReference>
<accession>A0A7Y9TRA2</accession>
<evidence type="ECO:0000256" key="5">
    <source>
        <dbReference type="ARBA" id="ARBA00022801"/>
    </source>
</evidence>
<dbReference type="AlphaFoldDB" id="A0A7Y9TRA2"/>
<dbReference type="EMBL" id="JACCCW010000001">
    <property type="protein sequence ID" value="NYF78013.1"/>
    <property type="molecule type" value="Genomic_DNA"/>
</dbReference>
<dbReference type="GO" id="GO:0009003">
    <property type="term" value="F:signal peptidase activity"/>
    <property type="evidence" value="ECO:0007669"/>
    <property type="project" value="UniProtKB-EC"/>
</dbReference>
<dbReference type="PROSITE" id="PS00760">
    <property type="entry name" value="SPASE_I_2"/>
    <property type="match status" value="1"/>
</dbReference>
<sequence length="269" mass="30588">MTNTLEVRTADPEIVSTQPTDENETLSESLASICVVLVVWLFVMTFVFQNFEIPSASMEKTLLIGDHVIVNRISLAPLTSWARFMPYHEVHRGDIIVFLKPGEPDLFLVKRVIAIPGDRIHLHNGVVYLNGVAQNEPQAGMPEDDGDTQHASYPYRDDFPALPPTAYDEVTPQWAHDLPRYIQGGDLVVPPGKIFALGDNRTESLDGRFWGFVPRANIVGSPLFVYWSFQTPADQIDKQSPREQLRFIAHVLIHFFDETRWKRTLHVIR</sequence>
<name>A0A7Y9TRA2_9BACT</name>
<dbReference type="Proteomes" id="UP000589520">
    <property type="component" value="Unassembled WGS sequence"/>
</dbReference>
<dbReference type="RefSeq" id="WP_246301544.1">
    <property type="nucleotide sequence ID" value="NZ_JACCCW010000001.1"/>
</dbReference>
<dbReference type="GO" id="GO:0004252">
    <property type="term" value="F:serine-type endopeptidase activity"/>
    <property type="evidence" value="ECO:0007669"/>
    <property type="project" value="InterPro"/>
</dbReference>
<keyword evidence="7" id="KW-0645">Protease</keyword>
<evidence type="ECO:0000313" key="10">
    <source>
        <dbReference type="Proteomes" id="UP000589520"/>
    </source>
</evidence>
<proteinExistence type="inferred from homology"/>
<evidence type="ECO:0000256" key="4">
    <source>
        <dbReference type="ARBA" id="ARBA00019232"/>
    </source>
</evidence>
<dbReference type="Gene3D" id="2.10.109.10">
    <property type="entry name" value="Umud Fragment, subunit A"/>
    <property type="match status" value="1"/>
</dbReference>
<comment type="caution">
    <text evidence="9">The sequence shown here is derived from an EMBL/GenBank/DDBJ whole genome shotgun (WGS) entry which is preliminary data.</text>
</comment>
<comment type="catalytic activity">
    <reaction evidence="1 7">
        <text>Cleavage of hydrophobic, N-terminal signal or leader sequences from secreted and periplasmic proteins.</text>
        <dbReference type="EC" id="3.4.21.89"/>
    </reaction>
</comment>
<feature type="domain" description="Peptidase S26" evidence="8">
    <location>
        <begin position="28"/>
        <end position="227"/>
    </location>
</feature>
<evidence type="ECO:0000313" key="9">
    <source>
        <dbReference type="EMBL" id="NYF78013.1"/>
    </source>
</evidence>
<reference evidence="9 10" key="1">
    <citation type="submission" date="2020-07" db="EMBL/GenBank/DDBJ databases">
        <title>Genomic Encyclopedia of Type Strains, Phase IV (KMG-V): Genome sequencing to study the core and pangenomes of soil and plant-associated prokaryotes.</title>
        <authorList>
            <person name="Whitman W."/>
        </authorList>
    </citation>
    <scope>NUCLEOTIDE SEQUENCE [LARGE SCALE GENOMIC DNA]</scope>
    <source>
        <strain evidence="9 10">X4EP2</strain>
    </source>
</reference>
<evidence type="ECO:0000256" key="6">
    <source>
        <dbReference type="PIRSR" id="PIRSR600223-1"/>
    </source>
</evidence>
<feature type="active site" evidence="6">
    <location>
        <position position="110"/>
    </location>
</feature>
<dbReference type="EC" id="3.4.21.89" evidence="3 7"/>
<keyword evidence="5 7" id="KW-0378">Hydrolase</keyword>
<evidence type="ECO:0000256" key="7">
    <source>
        <dbReference type="RuleBase" id="RU362042"/>
    </source>
</evidence>
<evidence type="ECO:0000256" key="3">
    <source>
        <dbReference type="ARBA" id="ARBA00013208"/>
    </source>
</evidence>
<evidence type="ECO:0000256" key="2">
    <source>
        <dbReference type="ARBA" id="ARBA00009370"/>
    </source>
</evidence>
<dbReference type="CDD" id="cd06530">
    <property type="entry name" value="S26_SPase_I"/>
    <property type="match status" value="1"/>
</dbReference>
<dbReference type="InterPro" id="IPR000223">
    <property type="entry name" value="Pept_S26A_signal_pept_1"/>
</dbReference>
<comment type="subcellular location">
    <subcellularLocation>
        <location evidence="7">Membrane</location>
        <topology evidence="7">Single-pass type II membrane protein</topology>
    </subcellularLocation>
</comment>
<evidence type="ECO:0000256" key="1">
    <source>
        <dbReference type="ARBA" id="ARBA00000677"/>
    </source>
</evidence>
<dbReference type="InterPro" id="IPR019533">
    <property type="entry name" value="Peptidase_S26"/>
</dbReference>
<evidence type="ECO:0000259" key="8">
    <source>
        <dbReference type="Pfam" id="PF10502"/>
    </source>
</evidence>
<keyword evidence="10" id="KW-1185">Reference proteome</keyword>
<dbReference type="NCBIfam" id="TIGR02227">
    <property type="entry name" value="sigpep_I_bact"/>
    <property type="match status" value="1"/>
</dbReference>
<protein>
    <recommendedName>
        <fullName evidence="4 7">Signal peptidase I</fullName>
        <ecNumber evidence="3 7">3.4.21.89</ecNumber>
    </recommendedName>
</protein>
<gene>
    <name evidence="9" type="ORF">HDF17_000300</name>
</gene>
<dbReference type="GO" id="GO:0006465">
    <property type="term" value="P:signal peptide processing"/>
    <property type="evidence" value="ECO:0007669"/>
    <property type="project" value="InterPro"/>
</dbReference>